<dbReference type="GO" id="GO:0005524">
    <property type="term" value="F:ATP binding"/>
    <property type="evidence" value="ECO:0007669"/>
    <property type="project" value="UniProtKB-KW"/>
</dbReference>
<protein>
    <submittedName>
        <fullName evidence="2">ATP-binding protein</fullName>
    </submittedName>
</protein>
<dbReference type="RefSeq" id="WP_379717097.1">
    <property type="nucleotide sequence ID" value="NZ_JBHTBS010000080.1"/>
</dbReference>
<evidence type="ECO:0000313" key="2">
    <source>
        <dbReference type="EMBL" id="MFC7339737.1"/>
    </source>
</evidence>
<feature type="domain" description="tRNA(Ile)-lysidine/2-thiocytidine synthase N-terminal" evidence="1">
    <location>
        <begin position="9"/>
        <end position="45"/>
    </location>
</feature>
<keyword evidence="2" id="KW-0067">ATP-binding</keyword>
<organism evidence="2 3">
    <name type="scientific">Haloferula chungangensis</name>
    <dbReference type="NCBI Taxonomy" id="1048331"/>
    <lineage>
        <taxon>Bacteria</taxon>
        <taxon>Pseudomonadati</taxon>
        <taxon>Verrucomicrobiota</taxon>
        <taxon>Verrucomicrobiia</taxon>
        <taxon>Verrucomicrobiales</taxon>
        <taxon>Verrucomicrobiaceae</taxon>
        <taxon>Haloferula</taxon>
    </lineage>
</organism>
<dbReference type="InterPro" id="IPR011063">
    <property type="entry name" value="TilS/TtcA_N"/>
</dbReference>
<proteinExistence type="predicted"/>
<dbReference type="InterPro" id="IPR014729">
    <property type="entry name" value="Rossmann-like_a/b/a_fold"/>
</dbReference>
<name>A0ABW2LFF7_9BACT</name>
<dbReference type="EMBL" id="JBHTBS010000080">
    <property type="protein sequence ID" value="MFC7339737.1"/>
    <property type="molecule type" value="Genomic_DNA"/>
</dbReference>
<evidence type="ECO:0000313" key="3">
    <source>
        <dbReference type="Proteomes" id="UP001596472"/>
    </source>
</evidence>
<keyword evidence="3" id="KW-1185">Reference proteome</keyword>
<dbReference type="Proteomes" id="UP001596472">
    <property type="component" value="Unassembled WGS sequence"/>
</dbReference>
<comment type="caution">
    <text evidence="2">The sequence shown here is derived from an EMBL/GenBank/DDBJ whole genome shotgun (WGS) entry which is preliminary data.</text>
</comment>
<dbReference type="Gene3D" id="3.40.50.620">
    <property type="entry name" value="HUPs"/>
    <property type="match status" value="1"/>
</dbReference>
<dbReference type="Pfam" id="PF01171">
    <property type="entry name" value="ATP_bind_3"/>
    <property type="match status" value="1"/>
</dbReference>
<accession>A0ABW2LFF7</accession>
<reference evidence="3" key="1">
    <citation type="journal article" date="2019" name="Int. J. Syst. Evol. Microbiol.">
        <title>The Global Catalogue of Microorganisms (GCM) 10K type strain sequencing project: providing services to taxonomists for standard genome sequencing and annotation.</title>
        <authorList>
            <consortium name="The Broad Institute Genomics Platform"/>
            <consortium name="The Broad Institute Genome Sequencing Center for Infectious Disease"/>
            <person name="Wu L."/>
            <person name="Ma J."/>
        </authorList>
    </citation>
    <scope>NUCLEOTIDE SEQUENCE [LARGE SCALE GENOMIC DNA]</scope>
    <source>
        <strain evidence="3">CGMCC 4.1467</strain>
    </source>
</reference>
<keyword evidence="2" id="KW-0547">Nucleotide-binding</keyword>
<sequence>MRWAKTDHIAIALSGGVDSSVLYHMLSTSYKDTYQSLTIFHVNHG</sequence>
<dbReference type="SUPFAM" id="SSF52402">
    <property type="entry name" value="Adenine nucleotide alpha hydrolases-like"/>
    <property type="match status" value="1"/>
</dbReference>
<evidence type="ECO:0000259" key="1">
    <source>
        <dbReference type="Pfam" id="PF01171"/>
    </source>
</evidence>
<feature type="non-terminal residue" evidence="2">
    <location>
        <position position="45"/>
    </location>
</feature>
<gene>
    <name evidence="2" type="ORF">ACFQY0_21315</name>
</gene>